<reference evidence="1 2" key="1">
    <citation type="submission" date="2020-01" db="EMBL/GenBank/DDBJ databases">
        <authorList>
            <person name="Palmer J.M."/>
        </authorList>
    </citation>
    <scope>NUCLEOTIDE SEQUENCE [LARGE SCALE GENOMIC DNA]</scope>
    <source>
        <strain evidence="1 2">TWF970</strain>
    </source>
</reference>
<name>A0A7C8R8D3_ORBOL</name>
<dbReference type="Proteomes" id="UP000474640">
    <property type="component" value="Unassembled WGS sequence"/>
</dbReference>
<sequence length="68" mass="7697">MKTIEEMKKVREREKTLAESKRMTIRVRGRVSEDSQYLARDETTTILMELGAERIAVLVAFVPGGLAS</sequence>
<dbReference type="EMBL" id="JAABOJ010000053">
    <property type="protein sequence ID" value="KAF3273424.1"/>
    <property type="molecule type" value="Genomic_DNA"/>
</dbReference>
<evidence type="ECO:0000313" key="1">
    <source>
        <dbReference type="EMBL" id="KAF3273424.1"/>
    </source>
</evidence>
<accession>A0A7C8R8D3</accession>
<organism evidence="1 2">
    <name type="scientific">Orbilia oligospora</name>
    <name type="common">Nematode-trapping fungus</name>
    <name type="synonym">Arthrobotrys oligospora</name>
    <dbReference type="NCBI Taxonomy" id="2813651"/>
    <lineage>
        <taxon>Eukaryota</taxon>
        <taxon>Fungi</taxon>
        <taxon>Dikarya</taxon>
        <taxon>Ascomycota</taxon>
        <taxon>Pezizomycotina</taxon>
        <taxon>Orbiliomycetes</taxon>
        <taxon>Orbiliales</taxon>
        <taxon>Orbiliaceae</taxon>
        <taxon>Orbilia</taxon>
    </lineage>
</organism>
<gene>
    <name evidence="1" type="ORF">TWF970_009084</name>
</gene>
<dbReference type="AlphaFoldDB" id="A0A7C8R8D3"/>
<protein>
    <submittedName>
        <fullName evidence="1">Uncharacterized protein</fullName>
    </submittedName>
</protein>
<proteinExistence type="predicted"/>
<comment type="caution">
    <text evidence="1">The sequence shown here is derived from an EMBL/GenBank/DDBJ whole genome shotgun (WGS) entry which is preliminary data.</text>
</comment>
<evidence type="ECO:0000313" key="2">
    <source>
        <dbReference type="Proteomes" id="UP000474640"/>
    </source>
</evidence>